<evidence type="ECO:0000313" key="2">
    <source>
        <dbReference type="Proteomes" id="UP000188605"/>
    </source>
</evidence>
<evidence type="ECO:0000313" key="1">
    <source>
        <dbReference type="EMBL" id="ONI42775.1"/>
    </source>
</evidence>
<reference evidence="1" key="1">
    <citation type="submission" date="2016-08" db="EMBL/GenBank/DDBJ databases">
        <authorList>
            <person name="Ngugi D.K."/>
            <person name="Miyake S."/>
            <person name="Stingl U."/>
        </authorList>
    </citation>
    <scope>NUCLEOTIDE SEQUENCE</scope>
    <source>
        <strain evidence="1">SCG-B11WGA-EpuloA1</strain>
    </source>
</reference>
<comment type="caution">
    <text evidence="1">The sequence shown here is derived from an EMBL/GenBank/DDBJ whole genome shotgun (WGS) entry which is preliminary data.</text>
</comment>
<dbReference type="Proteomes" id="UP000188605">
    <property type="component" value="Unassembled WGS sequence"/>
</dbReference>
<organism evidence="1 2">
    <name type="scientific">Candidatus Epulonipiscium fishelsonii</name>
    <dbReference type="NCBI Taxonomy" id="77094"/>
    <lineage>
        <taxon>Bacteria</taxon>
        <taxon>Bacillati</taxon>
        <taxon>Bacillota</taxon>
        <taxon>Clostridia</taxon>
        <taxon>Lachnospirales</taxon>
        <taxon>Lachnospiraceae</taxon>
        <taxon>Candidatus Epulonipiscium</taxon>
    </lineage>
</organism>
<gene>
    <name evidence="1" type="ORF">AN396_13335</name>
</gene>
<sequence length="211" mass="24692">MKKDKDASKTNEEIEKNTEEIEKTDSKIDENESTEKESEETTEKAASKNTKKTTEENSDKKDKEDKATKAEETDKSKEYIEKYQRLMADFENYRKRNDKEKLETYDRAVSNTVKELLTVIDNFERALKQKCEDKEFYDGVSMIYKQIFSALEKLGVEPIDAVDEEFDPNLHNAIFHVDDEKYGKNVIIEEMQKGYMFKGKVIRHSLVKVAN</sequence>
<name>A0ACC8XGT3_9FIRM</name>
<proteinExistence type="predicted"/>
<accession>A0ACC8XGT3</accession>
<dbReference type="EMBL" id="LJDB01000007">
    <property type="protein sequence ID" value="ONI42775.1"/>
    <property type="molecule type" value="Genomic_DNA"/>
</dbReference>
<keyword evidence="2" id="KW-1185">Reference proteome</keyword>
<protein>
    <submittedName>
        <fullName evidence="1">Nucleotide exchange factor GrpE</fullName>
    </submittedName>
</protein>